<proteinExistence type="inferred from homology"/>
<keyword evidence="4" id="KW-1003">Cell membrane</keyword>
<dbReference type="PANTHER" id="PTHR34979:SF1">
    <property type="entry name" value="INNER MEMBRANE PROTEIN YGAZ"/>
    <property type="match status" value="1"/>
</dbReference>
<dbReference type="Pfam" id="PF03591">
    <property type="entry name" value="AzlC"/>
    <property type="match status" value="1"/>
</dbReference>
<gene>
    <name evidence="9" type="ORF">A4A59_05790</name>
</gene>
<dbReference type="GO" id="GO:1903785">
    <property type="term" value="P:L-valine transmembrane transport"/>
    <property type="evidence" value="ECO:0007669"/>
    <property type="project" value="TreeGrafter"/>
</dbReference>
<feature type="transmembrane region" description="Helical" evidence="8">
    <location>
        <begin position="185"/>
        <end position="202"/>
    </location>
</feature>
<name>A0A154I7S7_RHILE</name>
<comment type="caution">
    <text evidence="9">The sequence shown here is derived from an EMBL/GenBank/DDBJ whole genome shotgun (WGS) entry which is preliminary data.</text>
</comment>
<evidence type="ECO:0000256" key="7">
    <source>
        <dbReference type="ARBA" id="ARBA00023136"/>
    </source>
</evidence>
<keyword evidence="3" id="KW-0813">Transport</keyword>
<evidence type="ECO:0000256" key="2">
    <source>
        <dbReference type="ARBA" id="ARBA00010735"/>
    </source>
</evidence>
<keyword evidence="6 8" id="KW-1133">Transmembrane helix</keyword>
<evidence type="ECO:0000256" key="6">
    <source>
        <dbReference type="ARBA" id="ARBA00022989"/>
    </source>
</evidence>
<dbReference type="AlphaFoldDB" id="A0A154I7S7"/>
<dbReference type="EMBL" id="LVYU01000156">
    <property type="protein sequence ID" value="KZA96596.1"/>
    <property type="molecule type" value="Genomic_DNA"/>
</dbReference>
<accession>A0A154I7S7</accession>
<feature type="transmembrane region" description="Helical" evidence="8">
    <location>
        <begin position="127"/>
        <end position="155"/>
    </location>
</feature>
<organism evidence="9">
    <name type="scientific">Rhizobium leguminosarum</name>
    <dbReference type="NCBI Taxonomy" id="384"/>
    <lineage>
        <taxon>Bacteria</taxon>
        <taxon>Pseudomonadati</taxon>
        <taxon>Pseudomonadota</taxon>
        <taxon>Alphaproteobacteria</taxon>
        <taxon>Hyphomicrobiales</taxon>
        <taxon>Rhizobiaceae</taxon>
        <taxon>Rhizobium/Agrobacterium group</taxon>
        <taxon>Rhizobium</taxon>
    </lineage>
</organism>
<evidence type="ECO:0000256" key="5">
    <source>
        <dbReference type="ARBA" id="ARBA00022692"/>
    </source>
</evidence>
<dbReference type="PANTHER" id="PTHR34979">
    <property type="entry name" value="INNER MEMBRANE PROTEIN YGAZ"/>
    <property type="match status" value="1"/>
</dbReference>
<evidence type="ECO:0000256" key="4">
    <source>
        <dbReference type="ARBA" id="ARBA00022475"/>
    </source>
</evidence>
<evidence type="ECO:0000256" key="3">
    <source>
        <dbReference type="ARBA" id="ARBA00022448"/>
    </source>
</evidence>
<comment type="similarity">
    <text evidence="2">Belongs to the AzlC family.</text>
</comment>
<evidence type="ECO:0000313" key="9">
    <source>
        <dbReference type="EMBL" id="KZA96596.1"/>
    </source>
</evidence>
<evidence type="ECO:0000256" key="1">
    <source>
        <dbReference type="ARBA" id="ARBA00004651"/>
    </source>
</evidence>
<reference evidence="9" key="1">
    <citation type="submission" date="2016-03" db="EMBL/GenBank/DDBJ databases">
        <title>Microsymbionts genomes from the relict species Vavilovia formosa.</title>
        <authorList>
            <person name="Chirak E."/>
            <person name="Kimeklis A."/>
            <person name="Kopat V."/>
            <person name="Andronov E."/>
        </authorList>
    </citation>
    <scope>NUCLEOTIDE SEQUENCE [LARGE SCALE GENOMIC DNA]</scope>
    <source>
        <strain evidence="9">Vaf12</strain>
    </source>
</reference>
<evidence type="ECO:0000256" key="8">
    <source>
        <dbReference type="SAM" id="Phobius"/>
    </source>
</evidence>
<sequence>MNRADFVEGLRGGSAVALASAPFGALFGALAVENGMSLSEAAFMSATVYAGASQMVGIELFGHNVHAWLIVLSILAVNFRHVLYSAALARYIGHFTPVQKFFTFFLLVDPQFAEAVKRGEAGRQLTFAWYFGFAIIIYIPWVLISVAGGMLGGFIGDPKAIGLDILLPAYFLGIVLGFRKRDNFLPVALVSAVASVLAYRYVGSPWHVSLGAAVGIALAAVLPLPTQEADLEADALKSEVHEV</sequence>
<keyword evidence="7 8" id="KW-0472">Membrane</keyword>
<feature type="transmembrane region" description="Helical" evidence="8">
    <location>
        <begin position="161"/>
        <end position="178"/>
    </location>
</feature>
<dbReference type="InterPro" id="IPR011606">
    <property type="entry name" value="Brnchd-chn_aa_trnsp_permease"/>
</dbReference>
<feature type="transmembrane region" description="Helical" evidence="8">
    <location>
        <begin position="66"/>
        <end position="83"/>
    </location>
</feature>
<comment type="subcellular location">
    <subcellularLocation>
        <location evidence="1">Cell membrane</location>
        <topology evidence="1">Multi-pass membrane protein</topology>
    </subcellularLocation>
</comment>
<dbReference type="RefSeq" id="WP_062945331.1">
    <property type="nucleotide sequence ID" value="NZ_CP171844.1"/>
</dbReference>
<keyword evidence="5 8" id="KW-0812">Transmembrane</keyword>
<dbReference type="GO" id="GO:0005886">
    <property type="term" value="C:plasma membrane"/>
    <property type="evidence" value="ECO:0007669"/>
    <property type="project" value="UniProtKB-SubCell"/>
</dbReference>
<protein>
    <submittedName>
        <fullName evidence="9">Branched-chain amino acid ABC transporter permease</fullName>
    </submittedName>
</protein>